<evidence type="ECO:0000256" key="4">
    <source>
        <dbReference type="ARBA" id="ARBA00022692"/>
    </source>
</evidence>
<dbReference type="InterPro" id="IPR005829">
    <property type="entry name" value="Sugar_transporter_CS"/>
</dbReference>
<evidence type="ECO:0000256" key="7">
    <source>
        <dbReference type="RuleBase" id="RU003346"/>
    </source>
</evidence>
<keyword evidence="5 9" id="KW-1133">Transmembrane helix</keyword>
<dbReference type="Pfam" id="PF00083">
    <property type="entry name" value="Sugar_tr"/>
    <property type="match status" value="1"/>
</dbReference>
<protein>
    <submittedName>
        <fullName evidence="11">General substrate transporter</fullName>
    </submittedName>
</protein>
<organism evidence="11 12">
    <name type="scientific">Dactylonectria estremocensis</name>
    <dbReference type="NCBI Taxonomy" id="1079267"/>
    <lineage>
        <taxon>Eukaryota</taxon>
        <taxon>Fungi</taxon>
        <taxon>Dikarya</taxon>
        <taxon>Ascomycota</taxon>
        <taxon>Pezizomycotina</taxon>
        <taxon>Sordariomycetes</taxon>
        <taxon>Hypocreomycetidae</taxon>
        <taxon>Hypocreales</taxon>
        <taxon>Nectriaceae</taxon>
        <taxon>Dactylonectria</taxon>
    </lineage>
</organism>
<feature type="transmembrane region" description="Helical" evidence="9">
    <location>
        <begin position="450"/>
        <end position="473"/>
    </location>
</feature>
<feature type="transmembrane region" description="Helical" evidence="9">
    <location>
        <begin position="166"/>
        <end position="188"/>
    </location>
</feature>
<feature type="transmembrane region" description="Helical" evidence="9">
    <location>
        <begin position="241"/>
        <end position="260"/>
    </location>
</feature>
<accession>A0A9P9E3A7</accession>
<evidence type="ECO:0000256" key="8">
    <source>
        <dbReference type="SAM" id="MobiDB-lite"/>
    </source>
</evidence>
<dbReference type="EMBL" id="JAGMUU010000020">
    <property type="protein sequence ID" value="KAH7129952.1"/>
    <property type="molecule type" value="Genomic_DNA"/>
</dbReference>
<evidence type="ECO:0000259" key="10">
    <source>
        <dbReference type="PROSITE" id="PS50850"/>
    </source>
</evidence>
<dbReference type="PROSITE" id="PS50850">
    <property type="entry name" value="MFS"/>
    <property type="match status" value="1"/>
</dbReference>
<comment type="similarity">
    <text evidence="2 7">Belongs to the major facilitator superfamily. Sugar transporter (TC 2.A.1.1) family.</text>
</comment>
<dbReference type="FunFam" id="1.20.1250.20:FF:000078">
    <property type="entry name" value="MFS maltose transporter, putative"/>
    <property type="match status" value="1"/>
</dbReference>
<dbReference type="InterPro" id="IPR050360">
    <property type="entry name" value="MFS_Sugar_Transporters"/>
</dbReference>
<dbReference type="InterPro" id="IPR003663">
    <property type="entry name" value="Sugar/inositol_transpt"/>
</dbReference>
<dbReference type="GO" id="GO:0016020">
    <property type="term" value="C:membrane"/>
    <property type="evidence" value="ECO:0007669"/>
    <property type="project" value="UniProtKB-SubCell"/>
</dbReference>
<feature type="transmembrane region" description="Helical" evidence="9">
    <location>
        <begin position="323"/>
        <end position="344"/>
    </location>
</feature>
<dbReference type="AlphaFoldDB" id="A0A9P9E3A7"/>
<gene>
    <name evidence="11" type="ORF">B0J13DRAFT_645026</name>
</gene>
<dbReference type="InterPro" id="IPR036259">
    <property type="entry name" value="MFS_trans_sf"/>
</dbReference>
<dbReference type="InterPro" id="IPR005828">
    <property type="entry name" value="MFS_sugar_transport-like"/>
</dbReference>
<dbReference type="SUPFAM" id="SSF103473">
    <property type="entry name" value="MFS general substrate transporter"/>
    <property type="match status" value="1"/>
</dbReference>
<dbReference type="Proteomes" id="UP000717696">
    <property type="component" value="Unassembled WGS sequence"/>
</dbReference>
<keyword evidence="12" id="KW-1185">Reference proteome</keyword>
<dbReference type="PROSITE" id="PS00217">
    <property type="entry name" value="SUGAR_TRANSPORT_2"/>
    <property type="match status" value="1"/>
</dbReference>
<evidence type="ECO:0000256" key="3">
    <source>
        <dbReference type="ARBA" id="ARBA00022448"/>
    </source>
</evidence>
<dbReference type="PANTHER" id="PTHR48022:SF15">
    <property type="entry name" value="ALPHA-GLUCOSIDE TRANSPORTER, PUTATIVE (AFU_ORTHOLOGUE AFUA_5G00500)-RELATED"/>
    <property type="match status" value="1"/>
</dbReference>
<dbReference type="Gene3D" id="1.20.1250.20">
    <property type="entry name" value="MFS general substrate transporter like domains"/>
    <property type="match status" value="1"/>
</dbReference>
<evidence type="ECO:0000256" key="2">
    <source>
        <dbReference type="ARBA" id="ARBA00010992"/>
    </source>
</evidence>
<evidence type="ECO:0000256" key="5">
    <source>
        <dbReference type="ARBA" id="ARBA00022989"/>
    </source>
</evidence>
<evidence type="ECO:0000256" key="6">
    <source>
        <dbReference type="ARBA" id="ARBA00023136"/>
    </source>
</evidence>
<feature type="compositionally biased region" description="Basic and acidic residues" evidence="8">
    <location>
        <begin position="7"/>
        <end position="21"/>
    </location>
</feature>
<dbReference type="OrthoDB" id="2544694at2759"/>
<comment type="caution">
    <text evidence="11">The sequence shown here is derived from an EMBL/GenBank/DDBJ whole genome shotgun (WGS) entry which is preliminary data.</text>
</comment>
<dbReference type="InterPro" id="IPR020846">
    <property type="entry name" value="MFS_dom"/>
</dbReference>
<feature type="transmembrane region" description="Helical" evidence="9">
    <location>
        <begin position="141"/>
        <end position="160"/>
    </location>
</feature>
<evidence type="ECO:0000313" key="11">
    <source>
        <dbReference type="EMBL" id="KAH7129952.1"/>
    </source>
</evidence>
<sequence length="549" mass="61465">MGTLETQDEKPTSQVMEHEGTRDMLSSAAKDLNSEAAAAGQGVSGYETLTIWETVKMFKFNSFVCSLVAFSAATDGYQIGMIGNIIVNAGFVNKFATEVNGEGERYLSSPILSGWGGIGSCGQIIGMTTLPFLSGRFGRKFAMYWLWLLLTISIVLECVANDWKVWLVSKLFGGIGVGCLQSTVPTYISEVAPIRIRGALLMCYSLWWLIGQFFAPVALQVMSVTRPDNYLIPVYTQWSQIGLMIIIYLFVPESPAWCVSQGKEKLAKKMLRRLHWEIKDYDVDHQYNLLLINVEHERLVAEEQNREKWYAIFKGQDGLRTIIAMWTLMTQQFIGLGVFFGYVTYFFQQTGIKDPFKITCITSGINIFFSFVVIYLADVIGRRWLACWGTTLCWVCTVAVGILGVAPSSSASDYLLVLFTCLWNIGLVANGATGWGFIGEISSQRLRHYTAGFAAASTCVAGTVLGVVIPYMLNANQWNWGLKTSWFFAGLGFPFTVAMWFLIPETKGRSAAELDELFERKIKPWRFHKTTTVTQRMVNSNNHHLAQEA</sequence>
<comment type="subcellular location">
    <subcellularLocation>
        <location evidence="1">Membrane</location>
        <topology evidence="1">Multi-pass membrane protein</topology>
    </subcellularLocation>
</comment>
<feature type="transmembrane region" description="Helical" evidence="9">
    <location>
        <begin position="485"/>
        <end position="503"/>
    </location>
</feature>
<dbReference type="NCBIfam" id="TIGR00879">
    <property type="entry name" value="SP"/>
    <property type="match status" value="1"/>
</dbReference>
<evidence type="ECO:0000256" key="1">
    <source>
        <dbReference type="ARBA" id="ARBA00004141"/>
    </source>
</evidence>
<dbReference type="GO" id="GO:0005351">
    <property type="term" value="F:carbohydrate:proton symporter activity"/>
    <property type="evidence" value="ECO:0007669"/>
    <property type="project" value="TreeGrafter"/>
</dbReference>
<evidence type="ECO:0000256" key="9">
    <source>
        <dbReference type="SAM" id="Phobius"/>
    </source>
</evidence>
<feature type="transmembrane region" description="Helical" evidence="9">
    <location>
        <begin position="414"/>
        <end position="438"/>
    </location>
</feature>
<proteinExistence type="inferred from homology"/>
<feature type="transmembrane region" description="Helical" evidence="9">
    <location>
        <begin position="200"/>
        <end position="221"/>
    </location>
</feature>
<feature type="transmembrane region" description="Helical" evidence="9">
    <location>
        <begin position="384"/>
        <end position="408"/>
    </location>
</feature>
<feature type="domain" description="Major facilitator superfamily (MFS) profile" evidence="10">
    <location>
        <begin position="64"/>
        <end position="507"/>
    </location>
</feature>
<keyword evidence="3 7" id="KW-0813">Transport</keyword>
<feature type="region of interest" description="Disordered" evidence="8">
    <location>
        <begin position="1"/>
        <end position="21"/>
    </location>
</feature>
<dbReference type="PANTHER" id="PTHR48022">
    <property type="entry name" value="PLASTIDIC GLUCOSE TRANSPORTER 4"/>
    <property type="match status" value="1"/>
</dbReference>
<reference evidence="11" key="1">
    <citation type="journal article" date="2021" name="Nat. Commun.">
        <title>Genetic determinants of endophytism in the Arabidopsis root mycobiome.</title>
        <authorList>
            <person name="Mesny F."/>
            <person name="Miyauchi S."/>
            <person name="Thiergart T."/>
            <person name="Pickel B."/>
            <person name="Atanasova L."/>
            <person name="Karlsson M."/>
            <person name="Huettel B."/>
            <person name="Barry K.W."/>
            <person name="Haridas S."/>
            <person name="Chen C."/>
            <person name="Bauer D."/>
            <person name="Andreopoulos W."/>
            <person name="Pangilinan J."/>
            <person name="LaButti K."/>
            <person name="Riley R."/>
            <person name="Lipzen A."/>
            <person name="Clum A."/>
            <person name="Drula E."/>
            <person name="Henrissat B."/>
            <person name="Kohler A."/>
            <person name="Grigoriev I.V."/>
            <person name="Martin F.M."/>
            <person name="Hacquard S."/>
        </authorList>
    </citation>
    <scope>NUCLEOTIDE SEQUENCE</scope>
    <source>
        <strain evidence="11">MPI-CAGE-AT-0021</strain>
    </source>
</reference>
<evidence type="ECO:0000313" key="12">
    <source>
        <dbReference type="Proteomes" id="UP000717696"/>
    </source>
</evidence>
<name>A0A9P9E3A7_9HYPO</name>
<feature type="transmembrane region" description="Helical" evidence="9">
    <location>
        <begin position="356"/>
        <end position="377"/>
    </location>
</feature>
<keyword evidence="6 9" id="KW-0472">Membrane</keyword>
<keyword evidence="4 9" id="KW-0812">Transmembrane</keyword>
<dbReference type="PROSITE" id="PS00216">
    <property type="entry name" value="SUGAR_TRANSPORT_1"/>
    <property type="match status" value="1"/>
</dbReference>